<dbReference type="RefSeq" id="XP_016760799.1">
    <property type="nucleotide sequence ID" value="XM_016905456.1"/>
</dbReference>
<sequence>MAGIVARLLAFSQAPLVAQNASNTHDLAPARTTATSSSGSEASAASQSPQECNSDRYDPYVCECLGHNGCWFPSEVHEGPPYSHDEPWPERSITCNIPAGNDPKGNDAPAIIKAFHDCRENGHIIFENATYYIGTKMNTTGLKDVTVELRGTMLWNTDIPYWLANSMPIGFQNQTAAWHLGGENLHFYGNGHGTLHGNGQVWYDYNKGESNLHGRPHSILITNTKNAVIEGLNFLQPQMWAMTVARSEKVLLQDIYVNATSADGNRNFRSNVNTDGVDTVYTNNITFLRWTIDNGDDSISMKQNSTNIYISNCTFYNGQALAMGSIGQYPGQIEVIENVTATDIRCVNTGYAGRVKSWTGKNKGFPPNGGGAGKGWARNITFMNFTLEDVNLAWAISQCTSYNRARGDCNSSDFQISSLHWGRTHGTLKGDRIATLQCSASAPCSNIHLFDNDLYALDQHLKPADSYLCEQVVNPTGFNCTGPCAGQCPH</sequence>
<dbReference type="SUPFAM" id="SSF51126">
    <property type="entry name" value="Pectin lyase-like"/>
    <property type="match status" value="1"/>
</dbReference>
<dbReference type="GO" id="GO:0071555">
    <property type="term" value="P:cell wall organization"/>
    <property type="evidence" value="ECO:0007669"/>
    <property type="project" value="UniProtKB-KW"/>
</dbReference>
<dbReference type="OrthoDB" id="187139at2759"/>
<dbReference type="PANTHER" id="PTHR31736:SF8">
    <property type="entry name" value="PUTATIVE (AFU_ORTHOLOGUE AFUA_7G06410)-RELATED"/>
    <property type="match status" value="1"/>
</dbReference>
<evidence type="ECO:0000256" key="1">
    <source>
        <dbReference type="ARBA" id="ARBA00004613"/>
    </source>
</evidence>
<evidence type="ECO:0000313" key="11">
    <source>
        <dbReference type="EMBL" id="EMF12678.1"/>
    </source>
</evidence>
<evidence type="ECO:0000256" key="9">
    <source>
        <dbReference type="RuleBase" id="RU361169"/>
    </source>
</evidence>
<dbReference type="PANTHER" id="PTHR31736">
    <property type="match status" value="1"/>
</dbReference>
<keyword evidence="8" id="KW-0961">Cell wall biogenesis/degradation</keyword>
<keyword evidence="3" id="KW-0964">Secreted</keyword>
<organism evidence="11 12">
    <name type="scientific">Sphaerulina musiva (strain SO2202)</name>
    <name type="common">Poplar stem canker fungus</name>
    <name type="synonym">Septoria musiva</name>
    <dbReference type="NCBI Taxonomy" id="692275"/>
    <lineage>
        <taxon>Eukaryota</taxon>
        <taxon>Fungi</taxon>
        <taxon>Dikarya</taxon>
        <taxon>Ascomycota</taxon>
        <taxon>Pezizomycotina</taxon>
        <taxon>Dothideomycetes</taxon>
        <taxon>Dothideomycetidae</taxon>
        <taxon>Mycosphaerellales</taxon>
        <taxon>Mycosphaerellaceae</taxon>
        <taxon>Sphaerulina</taxon>
    </lineage>
</organism>
<dbReference type="GO" id="GO:0004650">
    <property type="term" value="F:polygalacturonase activity"/>
    <property type="evidence" value="ECO:0007669"/>
    <property type="project" value="InterPro"/>
</dbReference>
<proteinExistence type="inferred from homology"/>
<evidence type="ECO:0000313" key="12">
    <source>
        <dbReference type="Proteomes" id="UP000016931"/>
    </source>
</evidence>
<name>M3CFU1_SPHMS</name>
<keyword evidence="12" id="KW-1185">Reference proteome</keyword>
<evidence type="ECO:0000256" key="3">
    <source>
        <dbReference type="ARBA" id="ARBA00022525"/>
    </source>
</evidence>
<dbReference type="GeneID" id="27902593"/>
<keyword evidence="4" id="KW-0732">Signal</keyword>
<dbReference type="AlphaFoldDB" id="M3CFU1"/>
<gene>
    <name evidence="11" type="ORF">SEPMUDRAFT_149278</name>
</gene>
<evidence type="ECO:0000256" key="2">
    <source>
        <dbReference type="ARBA" id="ARBA00008834"/>
    </source>
</evidence>
<dbReference type="GO" id="GO:0005576">
    <property type="term" value="C:extracellular region"/>
    <property type="evidence" value="ECO:0007669"/>
    <property type="project" value="UniProtKB-SubCell"/>
</dbReference>
<dbReference type="OMA" id="TSRWIMI"/>
<dbReference type="InterPro" id="IPR011050">
    <property type="entry name" value="Pectin_lyase_fold/virulence"/>
</dbReference>
<evidence type="ECO:0000256" key="6">
    <source>
        <dbReference type="ARBA" id="ARBA00023180"/>
    </source>
</evidence>
<evidence type="ECO:0000256" key="10">
    <source>
        <dbReference type="SAM" id="MobiDB-lite"/>
    </source>
</evidence>
<dbReference type="Proteomes" id="UP000016931">
    <property type="component" value="Unassembled WGS sequence"/>
</dbReference>
<evidence type="ECO:0000256" key="8">
    <source>
        <dbReference type="ARBA" id="ARBA00023316"/>
    </source>
</evidence>
<protein>
    <submittedName>
        <fullName evidence="11">Glycoside hydrolase family 28 protein</fullName>
    </submittedName>
</protein>
<evidence type="ECO:0000256" key="7">
    <source>
        <dbReference type="ARBA" id="ARBA00023295"/>
    </source>
</evidence>
<dbReference type="InterPro" id="IPR012334">
    <property type="entry name" value="Pectin_lyas_fold"/>
</dbReference>
<feature type="compositionally biased region" description="Low complexity" evidence="10">
    <location>
        <begin position="29"/>
        <end position="48"/>
    </location>
</feature>
<dbReference type="InterPro" id="IPR000743">
    <property type="entry name" value="Glyco_hydro_28"/>
</dbReference>
<evidence type="ECO:0000256" key="4">
    <source>
        <dbReference type="ARBA" id="ARBA00022729"/>
    </source>
</evidence>
<comment type="subcellular location">
    <subcellularLocation>
        <location evidence="1">Secreted</location>
    </subcellularLocation>
</comment>
<dbReference type="STRING" id="692275.M3CFU1"/>
<keyword evidence="5 9" id="KW-0378">Hydrolase</keyword>
<feature type="region of interest" description="Disordered" evidence="10">
    <location>
        <begin position="25"/>
        <end position="53"/>
    </location>
</feature>
<dbReference type="GO" id="GO:0005975">
    <property type="term" value="P:carbohydrate metabolic process"/>
    <property type="evidence" value="ECO:0007669"/>
    <property type="project" value="InterPro"/>
</dbReference>
<dbReference type="Pfam" id="PF00295">
    <property type="entry name" value="Glyco_hydro_28"/>
    <property type="match status" value="1"/>
</dbReference>
<reference evidence="11 12" key="1">
    <citation type="journal article" date="2012" name="PLoS Pathog.">
        <title>Diverse lifestyles and strategies of plant pathogenesis encoded in the genomes of eighteen Dothideomycetes fungi.</title>
        <authorList>
            <person name="Ohm R.A."/>
            <person name="Feau N."/>
            <person name="Henrissat B."/>
            <person name="Schoch C.L."/>
            <person name="Horwitz B.A."/>
            <person name="Barry K.W."/>
            <person name="Condon B.J."/>
            <person name="Copeland A.C."/>
            <person name="Dhillon B."/>
            <person name="Glaser F."/>
            <person name="Hesse C.N."/>
            <person name="Kosti I."/>
            <person name="LaButti K."/>
            <person name="Lindquist E.A."/>
            <person name="Lucas S."/>
            <person name="Salamov A.A."/>
            <person name="Bradshaw R.E."/>
            <person name="Ciuffetti L."/>
            <person name="Hamelin R.C."/>
            <person name="Kema G.H.J."/>
            <person name="Lawrence C."/>
            <person name="Scott J.A."/>
            <person name="Spatafora J.W."/>
            <person name="Turgeon B.G."/>
            <person name="de Wit P.J.G.M."/>
            <person name="Zhong S."/>
            <person name="Goodwin S.B."/>
            <person name="Grigoriev I.V."/>
        </authorList>
    </citation>
    <scope>NUCLEOTIDE SEQUENCE [LARGE SCALE GENOMIC DNA]</scope>
    <source>
        <strain evidence="11 12">SO2202</strain>
    </source>
</reference>
<accession>M3CFU1</accession>
<comment type="similarity">
    <text evidence="2 9">Belongs to the glycosyl hydrolase 28 family.</text>
</comment>
<keyword evidence="7 9" id="KW-0326">Glycosidase</keyword>
<dbReference type="eggNOG" id="ENOG502QRJW">
    <property type="taxonomic scope" value="Eukaryota"/>
</dbReference>
<dbReference type="HOGENOM" id="CLU_016031_1_1_1"/>
<evidence type="ECO:0000256" key="5">
    <source>
        <dbReference type="ARBA" id="ARBA00022801"/>
    </source>
</evidence>
<dbReference type="EMBL" id="KB456264">
    <property type="protein sequence ID" value="EMF12678.1"/>
    <property type="molecule type" value="Genomic_DNA"/>
</dbReference>
<dbReference type="Gene3D" id="2.160.20.10">
    <property type="entry name" value="Single-stranded right-handed beta-helix, Pectin lyase-like"/>
    <property type="match status" value="1"/>
</dbReference>
<keyword evidence="6" id="KW-0325">Glycoprotein</keyword>